<dbReference type="UniPathway" id="UPA00115">
    <property type="reaction ID" value="UER00408"/>
</dbReference>
<comment type="pathway">
    <text evidence="1 7">Carbohydrate degradation; pentose phosphate pathway; D-ribulose 5-phosphate from D-glucose 6-phosphate (oxidative stage): step 1/3.</text>
</comment>
<dbReference type="InterPro" id="IPR022675">
    <property type="entry name" value="G6P_DH_C"/>
</dbReference>
<keyword evidence="3 7" id="KW-0313">Glucose metabolism</keyword>
<dbReference type="RefSeq" id="XP_008607966.1">
    <property type="nucleotide sequence ID" value="XM_008609744.1"/>
</dbReference>
<dbReference type="GO" id="GO:0009051">
    <property type="term" value="P:pentose-phosphate shunt, oxidative branch"/>
    <property type="evidence" value="ECO:0007669"/>
    <property type="project" value="TreeGrafter"/>
</dbReference>
<dbReference type="InterPro" id="IPR001282">
    <property type="entry name" value="G6P_DH"/>
</dbReference>
<evidence type="ECO:0000256" key="1">
    <source>
        <dbReference type="ARBA" id="ARBA00004937"/>
    </source>
</evidence>
<accession>T0QK29</accession>
<dbReference type="Pfam" id="PF00479">
    <property type="entry name" value="G6PD_N"/>
    <property type="match status" value="1"/>
</dbReference>
<sequence length="499" mass="56754">MASYMKESLCIFVLGASGDLAKKKTYPSLLELYLHDHLPKHTIIVGYARSEKTDAEFRASIDSYLKTDDKNKKQQFLNMCVYRHGGYDSIKQMRAVSQEMVVLEQETGLSVQNRLFYFAIPPNVFIPTGRTVKEAAYSTRGWNRVVVEKPFGHDLPSFNEMSLGMNAIFPEEEIYRIDHYLGKEMVQNLLVLRFANVNFEPVWNSHHISSVVITFKEDIGTQGRGGYFDSYGIIRDVMQNHLLQVLSLVAMEPPVRCAGDNFADHVRDEKVKLLRCIEPITLDDTVLGQYLGNETEEGYLEDKTVPQGSVTPTFATTVLRIKNTRWDGVPFIMKAGKALNERKAEVRIQFKPAPGASHMFPNIDIPRNELVLRLQPQEAMYMKTNVKSPGLNTVAVSSELDLTYHERYADTHMPEAYTRLILDVLDGKQAAFVRDDELRAAWEIFTPLLHKIEEEKIKPLPYAFGSRGPPESDALVEKNGFVYHQGEYSWAKSRSASNL</sequence>
<dbReference type="EMBL" id="JH767141">
    <property type="protein sequence ID" value="EQC38374.1"/>
    <property type="molecule type" value="Genomic_DNA"/>
</dbReference>
<dbReference type="PANTHER" id="PTHR23429:SF0">
    <property type="entry name" value="GLUCOSE-6-PHOSPHATE 1-DEHYDROGENASE"/>
    <property type="match status" value="1"/>
</dbReference>
<dbReference type="Gene3D" id="3.40.50.720">
    <property type="entry name" value="NAD(P)-binding Rossmann-like Domain"/>
    <property type="match status" value="1"/>
</dbReference>
<dbReference type="PANTHER" id="PTHR23429">
    <property type="entry name" value="GLUCOSE-6-PHOSPHATE 1-DEHYDROGENASE G6PD"/>
    <property type="match status" value="1"/>
</dbReference>
<organism evidence="10 11">
    <name type="scientific">Saprolegnia diclina (strain VS20)</name>
    <dbReference type="NCBI Taxonomy" id="1156394"/>
    <lineage>
        <taxon>Eukaryota</taxon>
        <taxon>Sar</taxon>
        <taxon>Stramenopiles</taxon>
        <taxon>Oomycota</taxon>
        <taxon>Saprolegniomycetes</taxon>
        <taxon>Saprolegniales</taxon>
        <taxon>Saprolegniaceae</taxon>
        <taxon>Saprolegnia</taxon>
    </lineage>
</organism>
<dbReference type="VEuPathDB" id="FungiDB:SDRG_04086"/>
<dbReference type="EC" id="1.1.1.49" evidence="7"/>
<keyword evidence="11" id="KW-1185">Reference proteome</keyword>
<protein>
    <recommendedName>
        <fullName evidence="7">Glucose-6-phosphate 1-dehydrogenase</fullName>
        <ecNumber evidence="7">1.1.1.49</ecNumber>
    </recommendedName>
</protein>
<dbReference type="GO" id="GO:0050661">
    <property type="term" value="F:NADP binding"/>
    <property type="evidence" value="ECO:0007669"/>
    <property type="project" value="InterPro"/>
</dbReference>
<dbReference type="AlphaFoldDB" id="T0QK29"/>
<evidence type="ECO:0000256" key="4">
    <source>
        <dbReference type="ARBA" id="ARBA00022857"/>
    </source>
</evidence>
<dbReference type="SUPFAM" id="SSF51735">
    <property type="entry name" value="NAD(P)-binding Rossmann-fold domains"/>
    <property type="match status" value="1"/>
</dbReference>
<comment type="similarity">
    <text evidence="2 7">Belongs to the glucose-6-phosphate dehydrogenase family.</text>
</comment>
<dbReference type="SUPFAM" id="SSF55347">
    <property type="entry name" value="Glyceraldehyde-3-phosphate dehydrogenase-like, C-terminal domain"/>
    <property type="match status" value="1"/>
</dbReference>
<keyword evidence="4 7" id="KW-0521">NADP</keyword>
<dbReference type="InterPro" id="IPR019796">
    <property type="entry name" value="G6P_DH_AS"/>
</dbReference>
<dbReference type="GO" id="GO:0006006">
    <property type="term" value="P:glucose metabolic process"/>
    <property type="evidence" value="ECO:0007669"/>
    <property type="project" value="UniProtKB-KW"/>
</dbReference>
<dbReference type="GO" id="GO:0004345">
    <property type="term" value="F:glucose-6-phosphate dehydrogenase activity"/>
    <property type="evidence" value="ECO:0007669"/>
    <property type="project" value="UniProtKB-EC"/>
</dbReference>
<dbReference type="OMA" id="PDEGIQM"/>
<dbReference type="NCBIfam" id="TIGR00871">
    <property type="entry name" value="zwf"/>
    <property type="match status" value="1"/>
</dbReference>
<keyword evidence="6 7" id="KW-0119">Carbohydrate metabolism</keyword>
<dbReference type="Proteomes" id="UP000030762">
    <property type="component" value="Unassembled WGS sequence"/>
</dbReference>
<name>T0QK29_SAPDV</name>
<evidence type="ECO:0000256" key="6">
    <source>
        <dbReference type="ARBA" id="ARBA00023277"/>
    </source>
</evidence>
<dbReference type="GeneID" id="19944813"/>
<dbReference type="eggNOG" id="KOG0563">
    <property type="taxonomic scope" value="Eukaryota"/>
</dbReference>
<reference evidence="10 11" key="1">
    <citation type="submission" date="2012-04" db="EMBL/GenBank/DDBJ databases">
        <title>The Genome Sequence of Saprolegnia declina VS20.</title>
        <authorList>
            <consortium name="The Broad Institute Genome Sequencing Platform"/>
            <person name="Russ C."/>
            <person name="Nusbaum C."/>
            <person name="Tyler B."/>
            <person name="van West P."/>
            <person name="Dieguez-Uribeondo J."/>
            <person name="de Bruijn I."/>
            <person name="Tripathy S."/>
            <person name="Jiang R."/>
            <person name="Young S.K."/>
            <person name="Zeng Q."/>
            <person name="Gargeya S."/>
            <person name="Fitzgerald M."/>
            <person name="Haas B."/>
            <person name="Abouelleil A."/>
            <person name="Alvarado L."/>
            <person name="Arachchi H.M."/>
            <person name="Berlin A."/>
            <person name="Chapman S.B."/>
            <person name="Goldberg J."/>
            <person name="Griggs A."/>
            <person name="Gujja S."/>
            <person name="Hansen M."/>
            <person name="Howarth C."/>
            <person name="Imamovic A."/>
            <person name="Larimer J."/>
            <person name="McCowen C."/>
            <person name="Montmayeur A."/>
            <person name="Murphy C."/>
            <person name="Neiman D."/>
            <person name="Pearson M."/>
            <person name="Priest M."/>
            <person name="Roberts A."/>
            <person name="Saif S."/>
            <person name="Shea T."/>
            <person name="Sisk P."/>
            <person name="Sykes S."/>
            <person name="Wortman J."/>
            <person name="Nusbaum C."/>
            <person name="Birren B."/>
        </authorList>
    </citation>
    <scope>NUCLEOTIDE SEQUENCE [LARGE SCALE GENOMIC DNA]</scope>
    <source>
        <strain evidence="10 11">VS20</strain>
    </source>
</reference>
<dbReference type="OrthoDB" id="60984at2759"/>
<dbReference type="PIRSF" id="PIRSF000110">
    <property type="entry name" value="G6PD"/>
    <property type="match status" value="1"/>
</dbReference>
<keyword evidence="5 7" id="KW-0560">Oxidoreductase</keyword>
<dbReference type="FunCoup" id="T0QK29">
    <property type="interactions" value="131"/>
</dbReference>
<dbReference type="InParanoid" id="T0QK29"/>
<comment type="catalytic activity">
    <reaction evidence="7">
        <text>D-glucose 6-phosphate + NADP(+) = 6-phospho-D-glucono-1,5-lactone + NADPH + H(+)</text>
        <dbReference type="Rhea" id="RHEA:15841"/>
        <dbReference type="ChEBI" id="CHEBI:15378"/>
        <dbReference type="ChEBI" id="CHEBI:57783"/>
        <dbReference type="ChEBI" id="CHEBI:57955"/>
        <dbReference type="ChEBI" id="CHEBI:58349"/>
        <dbReference type="ChEBI" id="CHEBI:61548"/>
        <dbReference type="EC" id="1.1.1.49"/>
    </reaction>
</comment>
<dbReference type="STRING" id="1156394.T0QK29"/>
<feature type="domain" description="Glucose-6-phosphate dehydrogenase C-terminal" evidence="9">
    <location>
        <begin position="190"/>
        <end position="483"/>
    </location>
</feature>
<dbReference type="InterPro" id="IPR022674">
    <property type="entry name" value="G6P_DH_NAD-bd"/>
</dbReference>
<evidence type="ECO:0000313" key="11">
    <source>
        <dbReference type="Proteomes" id="UP000030762"/>
    </source>
</evidence>
<dbReference type="Gene3D" id="3.30.360.10">
    <property type="entry name" value="Dihydrodipicolinate Reductase, domain 2"/>
    <property type="match status" value="1"/>
</dbReference>
<evidence type="ECO:0000313" key="10">
    <source>
        <dbReference type="EMBL" id="EQC38374.1"/>
    </source>
</evidence>
<gene>
    <name evidence="10" type="ORF">SDRG_04086</name>
</gene>
<feature type="domain" description="Glucose-6-phosphate dehydrogenase NAD-binding" evidence="8">
    <location>
        <begin position="13"/>
        <end position="188"/>
    </location>
</feature>
<dbReference type="PRINTS" id="PR00079">
    <property type="entry name" value="G6PDHDRGNASE"/>
</dbReference>
<dbReference type="InterPro" id="IPR036291">
    <property type="entry name" value="NAD(P)-bd_dom_sf"/>
</dbReference>
<evidence type="ECO:0000256" key="3">
    <source>
        <dbReference type="ARBA" id="ARBA00022526"/>
    </source>
</evidence>
<comment type="function">
    <text evidence="7">Catalyzes the rate-limiting step of the oxidative pentose-phosphate pathway, which represents a route for the dissimilation of carbohydrates besides glycolysis.</text>
</comment>
<dbReference type="PROSITE" id="PS00069">
    <property type="entry name" value="G6P_DEHYDROGENASE"/>
    <property type="match status" value="1"/>
</dbReference>
<evidence type="ECO:0000259" key="9">
    <source>
        <dbReference type="Pfam" id="PF02781"/>
    </source>
</evidence>
<dbReference type="Pfam" id="PF02781">
    <property type="entry name" value="G6PD_C"/>
    <property type="match status" value="1"/>
</dbReference>
<evidence type="ECO:0000256" key="2">
    <source>
        <dbReference type="ARBA" id="ARBA00009975"/>
    </source>
</evidence>
<proteinExistence type="inferred from homology"/>
<evidence type="ECO:0000256" key="7">
    <source>
        <dbReference type="RuleBase" id="RU362120"/>
    </source>
</evidence>
<evidence type="ECO:0000259" key="8">
    <source>
        <dbReference type="Pfam" id="PF00479"/>
    </source>
</evidence>
<evidence type="ECO:0000256" key="5">
    <source>
        <dbReference type="ARBA" id="ARBA00023002"/>
    </source>
</evidence>
<dbReference type="HAMAP" id="MF_00966">
    <property type="entry name" value="G6PD"/>
    <property type="match status" value="1"/>
</dbReference>